<dbReference type="EMBL" id="DRBS01000078">
    <property type="protein sequence ID" value="HDD43633.1"/>
    <property type="molecule type" value="Genomic_DNA"/>
</dbReference>
<reference evidence="1" key="1">
    <citation type="journal article" date="2020" name="mSystems">
        <title>Genome- and Community-Level Interaction Insights into Carbon Utilization and Element Cycling Functions of Hydrothermarchaeota in Hydrothermal Sediment.</title>
        <authorList>
            <person name="Zhou Z."/>
            <person name="Liu Y."/>
            <person name="Xu W."/>
            <person name="Pan J."/>
            <person name="Luo Z.H."/>
            <person name="Li M."/>
        </authorList>
    </citation>
    <scope>NUCLEOTIDE SEQUENCE [LARGE SCALE GENOMIC DNA]</scope>
    <source>
        <strain evidence="1">HyVt-233</strain>
    </source>
</reference>
<name>A0A7C0U1Z0_DESA2</name>
<sequence length="84" mass="10107">MTEQKNPTKEEIEQEDRKLRYLRLLVQFSLNVIAQTELTLEEALDIVENVKQQACRLFPGKEEAFEIIYRPRFNRLIKQKFSLH</sequence>
<dbReference type="Proteomes" id="UP000886289">
    <property type="component" value="Unassembled WGS sequence"/>
</dbReference>
<comment type="caution">
    <text evidence="1">The sequence shown here is derived from an EMBL/GenBank/DDBJ whole genome shotgun (WGS) entry which is preliminary data.</text>
</comment>
<accession>A0A7C0U1Z0</accession>
<gene>
    <name evidence="1" type="ORF">ENG63_02055</name>
</gene>
<organism evidence="1">
    <name type="scientific">Desulfofervidus auxilii</name>
    <dbReference type="NCBI Taxonomy" id="1621989"/>
    <lineage>
        <taxon>Bacteria</taxon>
        <taxon>Pseudomonadati</taxon>
        <taxon>Thermodesulfobacteriota</taxon>
        <taxon>Candidatus Desulfofervidia</taxon>
        <taxon>Candidatus Desulfofervidales</taxon>
        <taxon>Candidatus Desulfofervidaceae</taxon>
        <taxon>Candidatus Desulfofervidus</taxon>
    </lineage>
</organism>
<dbReference type="AlphaFoldDB" id="A0A7C0U1Z0"/>
<protein>
    <submittedName>
        <fullName evidence="1">Uncharacterized protein</fullName>
    </submittedName>
</protein>
<proteinExistence type="predicted"/>
<evidence type="ECO:0000313" key="1">
    <source>
        <dbReference type="EMBL" id="HDD43633.1"/>
    </source>
</evidence>